<accession>B7QDC8</accession>
<evidence type="ECO:0000313" key="2">
    <source>
        <dbReference type="EnsemblMetazoa" id="ISCW013420-PA"/>
    </source>
</evidence>
<protein>
    <submittedName>
        <fullName evidence="1 2">Uncharacterized protein</fullName>
    </submittedName>
</protein>
<dbReference type="EMBL" id="DS912556">
    <property type="protein sequence ID" value="EEC16850.1"/>
    <property type="molecule type" value="Genomic_DNA"/>
</dbReference>
<dbReference type="VEuPathDB" id="VectorBase:ISCI013420"/>
<reference evidence="2" key="2">
    <citation type="submission" date="2020-05" db="UniProtKB">
        <authorList>
            <consortium name="EnsemblMetazoa"/>
        </authorList>
    </citation>
    <scope>IDENTIFICATION</scope>
    <source>
        <strain evidence="2">wikel</strain>
    </source>
</reference>
<evidence type="ECO:0000313" key="1">
    <source>
        <dbReference type="EMBL" id="EEC16850.1"/>
    </source>
</evidence>
<dbReference type="Proteomes" id="UP000001555">
    <property type="component" value="Unassembled WGS sequence"/>
</dbReference>
<name>B7QDC8_IXOSC</name>
<dbReference type="AlphaFoldDB" id="B7QDC8"/>
<dbReference type="PaxDb" id="6945-B7QDC8"/>
<dbReference type="EMBL" id="ABJB010355722">
    <property type="status" value="NOT_ANNOTATED_CDS"/>
    <property type="molecule type" value="Genomic_DNA"/>
</dbReference>
<dbReference type="HOGENOM" id="CLU_2388656_0_0_1"/>
<reference evidence="1 3" key="1">
    <citation type="submission" date="2008-03" db="EMBL/GenBank/DDBJ databases">
        <title>Annotation of Ixodes scapularis.</title>
        <authorList>
            <consortium name="Ixodes scapularis Genome Project Consortium"/>
            <person name="Caler E."/>
            <person name="Hannick L.I."/>
            <person name="Bidwell S."/>
            <person name="Joardar V."/>
            <person name="Thiagarajan M."/>
            <person name="Amedeo P."/>
            <person name="Galinsky K.J."/>
            <person name="Schobel S."/>
            <person name="Inman J."/>
            <person name="Hostetler J."/>
            <person name="Miller J."/>
            <person name="Hammond M."/>
            <person name="Megy K."/>
            <person name="Lawson D."/>
            <person name="Kodira C."/>
            <person name="Sutton G."/>
            <person name="Meyer J."/>
            <person name="Hill C.A."/>
            <person name="Birren B."/>
            <person name="Nene V."/>
            <person name="Collins F."/>
            <person name="Alarcon-Chaidez F."/>
            <person name="Wikel S."/>
            <person name="Strausberg R."/>
        </authorList>
    </citation>
    <scope>NUCLEOTIDE SEQUENCE [LARGE SCALE GENOMIC DNA]</scope>
    <source>
        <strain evidence="3">Wikel</strain>
        <strain evidence="1">Wikel colony</strain>
    </source>
</reference>
<dbReference type="InParanoid" id="B7QDC8"/>
<dbReference type="VEuPathDB" id="VectorBase:ISCW013420"/>
<evidence type="ECO:0000313" key="3">
    <source>
        <dbReference type="Proteomes" id="UP000001555"/>
    </source>
</evidence>
<dbReference type="EnsemblMetazoa" id="ISCW013420-RA">
    <property type="protein sequence ID" value="ISCW013420-PA"/>
    <property type="gene ID" value="ISCW013420"/>
</dbReference>
<keyword evidence="3" id="KW-1185">Reference proteome</keyword>
<proteinExistence type="predicted"/>
<gene>
    <name evidence="1" type="ORF">IscW_ISCW013420</name>
</gene>
<sequence>MKSLPHRRSSFPRRLECSQSHPLKRMMGISLSATTSQDKRFKSAPRGNCIPNTALLLRVLFCGALLWMEECMTTGTNHIILTSLEISRTTSAIF</sequence>
<organism>
    <name type="scientific">Ixodes scapularis</name>
    <name type="common">Black-legged tick</name>
    <name type="synonym">Deer tick</name>
    <dbReference type="NCBI Taxonomy" id="6945"/>
    <lineage>
        <taxon>Eukaryota</taxon>
        <taxon>Metazoa</taxon>
        <taxon>Ecdysozoa</taxon>
        <taxon>Arthropoda</taxon>
        <taxon>Chelicerata</taxon>
        <taxon>Arachnida</taxon>
        <taxon>Acari</taxon>
        <taxon>Parasitiformes</taxon>
        <taxon>Ixodida</taxon>
        <taxon>Ixodoidea</taxon>
        <taxon>Ixodidae</taxon>
        <taxon>Ixodinae</taxon>
        <taxon>Ixodes</taxon>
    </lineage>
</organism>